<evidence type="ECO:0000313" key="2">
    <source>
        <dbReference type="Proteomes" id="UP000003763"/>
    </source>
</evidence>
<dbReference type="AlphaFoldDB" id="G5HEM5"/>
<gene>
    <name evidence="1" type="ORF">HMPREF9469_00898</name>
</gene>
<comment type="caution">
    <text evidence="1">The sequence shown here is derived from an EMBL/GenBank/DDBJ whole genome shotgun (WGS) entry which is preliminary data.</text>
</comment>
<dbReference type="Pfam" id="PF20648">
    <property type="entry name" value="DUF6809"/>
    <property type="match status" value="1"/>
</dbReference>
<dbReference type="PATRIC" id="fig|742733.3.peg.924"/>
<dbReference type="EMBL" id="ADLJ01000007">
    <property type="protein sequence ID" value="EHE99983.1"/>
    <property type="molecule type" value="Genomic_DNA"/>
</dbReference>
<proteinExistence type="predicted"/>
<protein>
    <submittedName>
        <fullName evidence="1">Uncharacterized protein</fullName>
    </submittedName>
</protein>
<dbReference type="InterPro" id="IPR049215">
    <property type="entry name" value="DUF6809"/>
</dbReference>
<dbReference type="HOGENOM" id="CLU_157174_3_1_9"/>
<dbReference type="eggNOG" id="ENOG5030FXA">
    <property type="taxonomic scope" value="Bacteria"/>
</dbReference>
<organism evidence="1 2">
    <name type="scientific">[Clostridium] citroniae WAL-17108</name>
    <dbReference type="NCBI Taxonomy" id="742733"/>
    <lineage>
        <taxon>Bacteria</taxon>
        <taxon>Bacillati</taxon>
        <taxon>Bacillota</taxon>
        <taxon>Clostridia</taxon>
        <taxon>Lachnospirales</taxon>
        <taxon>Lachnospiraceae</taxon>
        <taxon>Enterocloster</taxon>
    </lineage>
</organism>
<sequence length="86" mass="9923">MLKELYTGELKPVDRLGISEEYMSCREQAFLLEQQLRELLNNEQQEILDEVLEAQMLMVSAALQEGYLLGFREGAQMQIEILADNT</sequence>
<dbReference type="RefSeq" id="WP_007859587.1">
    <property type="nucleotide sequence ID" value="NZ_JH376420.1"/>
</dbReference>
<evidence type="ECO:0000313" key="1">
    <source>
        <dbReference type="EMBL" id="EHE99983.1"/>
    </source>
</evidence>
<name>G5HEM5_9FIRM</name>
<dbReference type="Proteomes" id="UP000003763">
    <property type="component" value="Unassembled WGS sequence"/>
</dbReference>
<reference evidence="1 2" key="1">
    <citation type="submission" date="2011-08" db="EMBL/GenBank/DDBJ databases">
        <title>The Genome Sequence of Clostridium citroniae WAL-17108.</title>
        <authorList>
            <consortium name="The Broad Institute Genome Sequencing Platform"/>
            <person name="Earl A."/>
            <person name="Ward D."/>
            <person name="Feldgarden M."/>
            <person name="Gevers D."/>
            <person name="Finegold S.M."/>
            <person name="Summanen P.H."/>
            <person name="Molitoris D.R."/>
            <person name="Vaisanen M.L."/>
            <person name="Daigneault M."/>
            <person name="Allen-Vercoe E."/>
            <person name="Young S.K."/>
            <person name="Zeng Q."/>
            <person name="Gargeya S."/>
            <person name="Fitzgerald M."/>
            <person name="Haas B."/>
            <person name="Abouelleil A."/>
            <person name="Alvarado L."/>
            <person name="Arachchi H.M."/>
            <person name="Berlin A."/>
            <person name="Brown A."/>
            <person name="Chapman S.B."/>
            <person name="Chen Z."/>
            <person name="Dunbar C."/>
            <person name="Freedman E."/>
            <person name="Gearin G."/>
            <person name="Gellesch M."/>
            <person name="Goldberg J."/>
            <person name="Griggs A."/>
            <person name="Gujja S."/>
            <person name="Heiman D."/>
            <person name="Howarth C."/>
            <person name="Larson L."/>
            <person name="Lui A."/>
            <person name="MacDonald P.J.P."/>
            <person name="Montmayeur A."/>
            <person name="Murphy C."/>
            <person name="Neiman D."/>
            <person name="Pearson M."/>
            <person name="Priest M."/>
            <person name="Roberts A."/>
            <person name="Saif S."/>
            <person name="Shea T."/>
            <person name="Shenoy N."/>
            <person name="Sisk P."/>
            <person name="Stolte C."/>
            <person name="Sykes S."/>
            <person name="Wortman J."/>
            <person name="Nusbaum C."/>
            <person name="Birren B."/>
        </authorList>
    </citation>
    <scope>NUCLEOTIDE SEQUENCE [LARGE SCALE GENOMIC DNA]</scope>
    <source>
        <strain evidence="1 2">WAL-17108</strain>
    </source>
</reference>
<accession>G5HEM5</accession>